<feature type="region of interest" description="Disordered" evidence="1">
    <location>
        <begin position="486"/>
        <end position="520"/>
    </location>
</feature>
<proteinExistence type="predicted"/>
<feature type="compositionally biased region" description="Basic residues" evidence="1">
    <location>
        <begin position="1"/>
        <end position="11"/>
    </location>
</feature>
<reference evidence="2 3" key="1">
    <citation type="journal article" date="2012" name="Genome Biol.">
        <title>Genome and low-iron response of an oceanic diatom adapted to chronic iron limitation.</title>
        <authorList>
            <person name="Lommer M."/>
            <person name="Specht M."/>
            <person name="Roy A.S."/>
            <person name="Kraemer L."/>
            <person name="Andreson R."/>
            <person name="Gutowska M.A."/>
            <person name="Wolf J."/>
            <person name="Bergner S.V."/>
            <person name="Schilhabel M.B."/>
            <person name="Klostermeier U.C."/>
            <person name="Beiko R.G."/>
            <person name="Rosenstiel P."/>
            <person name="Hippler M."/>
            <person name="Laroche J."/>
        </authorList>
    </citation>
    <scope>NUCLEOTIDE SEQUENCE [LARGE SCALE GENOMIC DNA]</scope>
    <source>
        <strain evidence="2 3">CCMP1005</strain>
    </source>
</reference>
<sequence length="520" mass="56867">MGKKRPSRRASHNAPTDVSARNTVVLDIVHDASDDGSVEVETVDLKIGPFGATTEDGDDTGSVGGRDDTGSVGGRAATATADAAAAAATARVGRTSARRPARRSSGGRKSNRGPTRARARGLGSPRESAPSASAARVSSASPTSPIARRIHQVKSAFTSLTKGTSPSVCDGDAGDDSNRNRRRHSEDEVRSQGLKFVGFDERRQASVNKRTNDCRFKAFYGVPPITVAAILDDLVEGHPELKYDYFFMTLNWLYLYETYPVLSGRWQYSENHIGRAVISYGKMLQQLSRKIISFEFKDGDGPYLFSLDTVNFLCYEMRLDPSAKWFDPKSKSAGLFCLSLSEPRIVWIRGPVPASTADITMFRGGTTDVSKDQWDKSALYHQVPKVFNILGTRFRHGTSVEERMSLHQMAVEADHAKHDLVCVNLASGYCPLPSRPQRKGGLRGALTTPTDPDRLHQKPFVNLSNKTLPTRGMDRKLKFDVDSASTWKSSQSLYDERPRPTRCTTTALPPSTELSGSSAG</sequence>
<feature type="compositionally biased region" description="Low complexity" evidence="1">
    <location>
        <begin position="124"/>
        <end position="145"/>
    </location>
</feature>
<feature type="region of interest" description="Disordered" evidence="1">
    <location>
        <begin position="436"/>
        <end position="458"/>
    </location>
</feature>
<feature type="compositionally biased region" description="Polar residues" evidence="1">
    <location>
        <begin position="13"/>
        <end position="22"/>
    </location>
</feature>
<name>K0RA41_THAOC</name>
<dbReference type="OrthoDB" id="40315at2759"/>
<feature type="compositionally biased region" description="Polar residues" evidence="1">
    <location>
        <begin position="155"/>
        <end position="167"/>
    </location>
</feature>
<organism evidence="2 3">
    <name type="scientific">Thalassiosira oceanica</name>
    <name type="common">Marine diatom</name>
    <dbReference type="NCBI Taxonomy" id="159749"/>
    <lineage>
        <taxon>Eukaryota</taxon>
        <taxon>Sar</taxon>
        <taxon>Stramenopiles</taxon>
        <taxon>Ochrophyta</taxon>
        <taxon>Bacillariophyta</taxon>
        <taxon>Coscinodiscophyceae</taxon>
        <taxon>Thalassiosirophycidae</taxon>
        <taxon>Thalassiosirales</taxon>
        <taxon>Thalassiosiraceae</taxon>
        <taxon>Thalassiosira</taxon>
    </lineage>
</organism>
<dbReference type="EMBL" id="AGNL01045116">
    <property type="protein sequence ID" value="EJK49104.1"/>
    <property type="molecule type" value="Genomic_DNA"/>
</dbReference>
<evidence type="ECO:0000313" key="3">
    <source>
        <dbReference type="Proteomes" id="UP000266841"/>
    </source>
</evidence>
<feature type="compositionally biased region" description="Low complexity" evidence="1">
    <location>
        <begin position="75"/>
        <end position="95"/>
    </location>
</feature>
<gene>
    <name evidence="2" type="ORF">THAOC_32051</name>
</gene>
<feature type="compositionally biased region" description="Polar residues" evidence="1">
    <location>
        <begin position="502"/>
        <end position="520"/>
    </location>
</feature>
<feature type="compositionally biased region" description="Basic and acidic residues" evidence="1">
    <location>
        <begin position="176"/>
        <end position="190"/>
    </location>
</feature>
<keyword evidence="3" id="KW-1185">Reference proteome</keyword>
<dbReference type="AlphaFoldDB" id="K0RA41"/>
<accession>K0RA41</accession>
<feature type="region of interest" description="Disordered" evidence="1">
    <location>
        <begin position="1"/>
        <end position="22"/>
    </location>
</feature>
<feature type="compositionally biased region" description="Basic residues" evidence="1">
    <location>
        <begin position="96"/>
        <end position="119"/>
    </location>
</feature>
<comment type="caution">
    <text evidence="2">The sequence shown here is derived from an EMBL/GenBank/DDBJ whole genome shotgun (WGS) entry which is preliminary data.</text>
</comment>
<dbReference type="Proteomes" id="UP000266841">
    <property type="component" value="Unassembled WGS sequence"/>
</dbReference>
<evidence type="ECO:0000313" key="2">
    <source>
        <dbReference type="EMBL" id="EJK49104.1"/>
    </source>
</evidence>
<feature type="region of interest" description="Disordered" evidence="1">
    <location>
        <begin position="48"/>
        <end position="190"/>
    </location>
</feature>
<evidence type="ECO:0000256" key="1">
    <source>
        <dbReference type="SAM" id="MobiDB-lite"/>
    </source>
</evidence>
<protein>
    <submittedName>
        <fullName evidence="2">Uncharacterized protein</fullName>
    </submittedName>
</protein>